<dbReference type="HOGENOM" id="CLU_057231_0_0_1"/>
<evidence type="ECO:0000256" key="1">
    <source>
        <dbReference type="SAM" id="MobiDB-lite"/>
    </source>
</evidence>
<evidence type="ECO:0000313" key="2">
    <source>
        <dbReference type="EMBL" id="CCB46631.1"/>
    </source>
</evidence>
<feature type="compositionally biased region" description="Basic and acidic residues" evidence="1">
    <location>
        <begin position="44"/>
        <end position="55"/>
    </location>
</feature>
<dbReference type="AlphaFoldDB" id="F6H2U6"/>
<feature type="compositionally biased region" description="Low complexity" evidence="1">
    <location>
        <begin position="78"/>
        <end position="87"/>
    </location>
</feature>
<keyword evidence="3" id="KW-1185">Reference proteome</keyword>
<accession>F6H2U6</accession>
<feature type="compositionally biased region" description="Basic and acidic residues" evidence="1">
    <location>
        <begin position="9"/>
        <end position="27"/>
    </location>
</feature>
<sequence>MRGRSSKQGGKEGMDIDKIHKLKEEPHLSGAYIRSLVKQLTSSRTKDPMNPKDSDTVDGDGFSGQNIAKFGEGFGENQQAHQTQQPQQHKKQVRRRLHTSRPYQERLLNMAEARREIVTALNTANFSNYLDSLSYSSFSCAPPNPYSWSASPSAPPPPPLSDNINFALPNQTLGLNLNFHDFNNLDASLYHTTNNPSSIYSSSSPSSSSSPTLSIATEEVRCFATSQEGPPVVAADSSVMTGGGFHPAMDDEEMAEIRWIGEQHQMEWNDNLNLATSAWWFKFLKAMEIGPEATNVEDDGYHPFDEVMDYPAWLSGNESCLVPRLDDCCSMDYLQDPALPCMDIGEIEGMDGEWLA</sequence>
<reference evidence="3" key="1">
    <citation type="journal article" date="2007" name="Nature">
        <title>The grapevine genome sequence suggests ancestral hexaploidization in major angiosperm phyla.</title>
        <authorList>
            <consortium name="The French-Italian Public Consortium for Grapevine Genome Characterization."/>
            <person name="Jaillon O."/>
            <person name="Aury J.-M."/>
            <person name="Noel B."/>
            <person name="Policriti A."/>
            <person name="Clepet C."/>
            <person name="Casagrande A."/>
            <person name="Choisne N."/>
            <person name="Aubourg S."/>
            <person name="Vitulo N."/>
            <person name="Jubin C."/>
            <person name="Vezzi A."/>
            <person name="Legeai F."/>
            <person name="Hugueney P."/>
            <person name="Dasilva C."/>
            <person name="Horner D."/>
            <person name="Mica E."/>
            <person name="Jublot D."/>
            <person name="Poulain J."/>
            <person name="Bruyere C."/>
            <person name="Billault A."/>
            <person name="Segurens B."/>
            <person name="Gouyvenoux M."/>
            <person name="Ugarte E."/>
            <person name="Cattonaro F."/>
            <person name="Anthouard V."/>
            <person name="Vico V."/>
            <person name="Del Fabbro C."/>
            <person name="Alaux M."/>
            <person name="Di Gaspero G."/>
            <person name="Dumas V."/>
            <person name="Felice N."/>
            <person name="Paillard S."/>
            <person name="Juman I."/>
            <person name="Moroldo M."/>
            <person name="Scalabrin S."/>
            <person name="Canaguier A."/>
            <person name="Le Clainche I."/>
            <person name="Malacrida G."/>
            <person name="Durand E."/>
            <person name="Pesole G."/>
            <person name="Laucou V."/>
            <person name="Chatelet P."/>
            <person name="Merdinoglu D."/>
            <person name="Delledonne M."/>
            <person name="Pezzotti M."/>
            <person name="Lecharny A."/>
            <person name="Scarpelli C."/>
            <person name="Artiguenave F."/>
            <person name="Pe M.E."/>
            <person name="Valle G."/>
            <person name="Morgante M."/>
            <person name="Caboche M."/>
            <person name="Adam-Blondon A.-F."/>
            <person name="Weissenbach J."/>
            <person name="Quetier F."/>
            <person name="Wincker P."/>
        </authorList>
    </citation>
    <scope>NUCLEOTIDE SEQUENCE [LARGE SCALE GENOMIC DNA]</scope>
    <source>
        <strain evidence="3">cv. Pinot noir / PN40024</strain>
    </source>
</reference>
<dbReference type="EMBL" id="FN595231">
    <property type="protein sequence ID" value="CCB46631.1"/>
    <property type="molecule type" value="Genomic_DNA"/>
</dbReference>
<feature type="region of interest" description="Disordered" evidence="1">
    <location>
        <begin position="1"/>
        <end position="97"/>
    </location>
</feature>
<dbReference type="PANTHER" id="PTHR37256:SF1">
    <property type="entry name" value="MYB-LIKE PROTEIN A"/>
    <property type="match status" value="1"/>
</dbReference>
<organism evidence="2 3">
    <name type="scientific">Vitis vinifera</name>
    <name type="common">Grape</name>
    <dbReference type="NCBI Taxonomy" id="29760"/>
    <lineage>
        <taxon>Eukaryota</taxon>
        <taxon>Viridiplantae</taxon>
        <taxon>Streptophyta</taxon>
        <taxon>Embryophyta</taxon>
        <taxon>Tracheophyta</taxon>
        <taxon>Spermatophyta</taxon>
        <taxon>Magnoliopsida</taxon>
        <taxon>eudicotyledons</taxon>
        <taxon>Gunneridae</taxon>
        <taxon>Pentapetalae</taxon>
        <taxon>rosids</taxon>
        <taxon>Vitales</taxon>
        <taxon>Vitaceae</taxon>
        <taxon>Viteae</taxon>
        <taxon>Vitis</taxon>
    </lineage>
</organism>
<dbReference type="PANTHER" id="PTHR37256">
    <property type="entry name" value="E1A-BINDING PROTEIN P400-LIKE"/>
    <property type="match status" value="1"/>
</dbReference>
<dbReference type="eggNOG" id="ENOG502QSVP">
    <property type="taxonomic scope" value="Eukaryota"/>
</dbReference>
<proteinExistence type="predicted"/>
<name>F6H2U6_VITVI</name>
<gene>
    <name evidence="2" type="ordered locus">VIT_04s0008g02270</name>
</gene>
<protein>
    <submittedName>
        <fullName evidence="2">Uncharacterized protein</fullName>
    </submittedName>
</protein>
<dbReference type="FunCoup" id="F6H2U6">
    <property type="interactions" value="50"/>
</dbReference>
<feature type="compositionally biased region" description="Basic residues" evidence="1">
    <location>
        <begin position="88"/>
        <end position="97"/>
    </location>
</feature>
<dbReference type="Proteomes" id="UP000009183">
    <property type="component" value="Chromosome 4"/>
</dbReference>
<evidence type="ECO:0000313" key="3">
    <source>
        <dbReference type="Proteomes" id="UP000009183"/>
    </source>
</evidence>
<dbReference type="InParanoid" id="F6H2U6"/>
<dbReference type="PaxDb" id="29760-VIT_04s0008g02270.t01"/>